<name>A0ABQ6LGJ6_9RHOB</name>
<accession>A0ABQ6LGJ6</accession>
<evidence type="ECO:0000313" key="2">
    <source>
        <dbReference type="EMBL" id="GMG81335.1"/>
    </source>
</evidence>
<proteinExistence type="predicted"/>
<comment type="caution">
    <text evidence="2">The sequence shown here is derived from an EMBL/GenBank/DDBJ whole genome shotgun (WGS) entry which is preliminary data.</text>
</comment>
<dbReference type="RefSeq" id="WP_285669997.1">
    <property type="nucleotide sequence ID" value="NZ_BSYI01000003.1"/>
</dbReference>
<dbReference type="InterPro" id="IPR022254">
    <property type="entry name" value="DUF3775"/>
</dbReference>
<gene>
    <name evidence="2" type="ORF">LNKW23_05480</name>
</gene>
<dbReference type="EMBL" id="BSYI01000003">
    <property type="protein sequence ID" value="GMG81335.1"/>
    <property type="molecule type" value="Genomic_DNA"/>
</dbReference>
<organism evidence="2 3">
    <name type="scientific">Paralimibaculum aggregatum</name>
    <dbReference type="NCBI Taxonomy" id="3036245"/>
    <lineage>
        <taxon>Bacteria</taxon>
        <taxon>Pseudomonadati</taxon>
        <taxon>Pseudomonadota</taxon>
        <taxon>Alphaproteobacteria</taxon>
        <taxon>Rhodobacterales</taxon>
        <taxon>Paracoccaceae</taxon>
        <taxon>Paralimibaculum</taxon>
    </lineage>
</organism>
<sequence length="130" mass="14101">MLTIPLETIGWIIVKARELDVKDVDTAGAEAEEDDAMGVLEDRGNDPSAEELTNWIQDLNLDQQAELVAVFWIGREGAGADELADYVAEAQARRAGPTARYLLGSPLLADHLEAGLETLGINVNDLESRL</sequence>
<protein>
    <submittedName>
        <fullName evidence="2">DUF3775 domain-containing protein</fullName>
    </submittedName>
</protein>
<dbReference type="Pfam" id="PF12616">
    <property type="entry name" value="DUF3775"/>
    <property type="match status" value="1"/>
</dbReference>
<evidence type="ECO:0000313" key="3">
    <source>
        <dbReference type="Proteomes" id="UP001239909"/>
    </source>
</evidence>
<dbReference type="Proteomes" id="UP001239909">
    <property type="component" value="Unassembled WGS sequence"/>
</dbReference>
<feature type="region of interest" description="Disordered" evidence="1">
    <location>
        <begin position="28"/>
        <end position="47"/>
    </location>
</feature>
<keyword evidence="3" id="KW-1185">Reference proteome</keyword>
<evidence type="ECO:0000256" key="1">
    <source>
        <dbReference type="SAM" id="MobiDB-lite"/>
    </source>
</evidence>
<reference evidence="2 3" key="1">
    <citation type="submission" date="2023-04" db="EMBL/GenBank/DDBJ databases">
        <title>Marinoamorphus aggregata gen. nov., sp. Nov., isolate from tissue of brittle star Ophioplocus japonicus.</title>
        <authorList>
            <person name="Kawano K."/>
            <person name="Sawayama S."/>
            <person name="Nakagawa S."/>
        </authorList>
    </citation>
    <scope>NUCLEOTIDE SEQUENCE [LARGE SCALE GENOMIC DNA]</scope>
    <source>
        <strain evidence="2 3">NKW23</strain>
    </source>
</reference>